<dbReference type="PANTHER" id="PTHR17630">
    <property type="entry name" value="DIENELACTONE HYDROLASE"/>
    <property type="match status" value="1"/>
</dbReference>
<evidence type="ECO:0000313" key="2">
    <source>
        <dbReference type="EMBL" id="KAH9827243.1"/>
    </source>
</evidence>
<dbReference type="Proteomes" id="UP001138500">
    <property type="component" value="Unassembled WGS sequence"/>
</dbReference>
<keyword evidence="2" id="KW-0378">Hydrolase</keyword>
<sequence>MSTNVGLGSCCMSGHLATGTPQGREETIAGLPTYIAEPSTNDPSKTVVFLTDIFGYKLPNIRLLADEYAAQGFTAYIPDILDGDALDPTLLQSLEPPLPDRARLSLAAKATATAHVAATLGPFLLKHREAVARPRIEAFLAAV</sequence>
<protein>
    <submittedName>
        <fullName evidence="2">Dienelactone hydrolase family</fullName>
    </submittedName>
</protein>
<dbReference type="Gene3D" id="3.40.50.1820">
    <property type="entry name" value="alpha/beta hydrolase"/>
    <property type="match status" value="1"/>
</dbReference>
<comment type="caution">
    <text evidence="2">The sequence shown here is derived from an EMBL/GenBank/DDBJ whole genome shotgun (WGS) entry which is preliminary data.</text>
</comment>
<keyword evidence="3" id="KW-1185">Reference proteome</keyword>
<dbReference type="InterPro" id="IPR002925">
    <property type="entry name" value="Dienelactn_hydro"/>
</dbReference>
<dbReference type="InterPro" id="IPR029058">
    <property type="entry name" value="AB_hydrolase_fold"/>
</dbReference>
<feature type="domain" description="Dienelactone hydrolase" evidence="1">
    <location>
        <begin position="32"/>
        <end position="95"/>
    </location>
</feature>
<feature type="non-terminal residue" evidence="2">
    <location>
        <position position="143"/>
    </location>
</feature>
<proteinExistence type="predicted"/>
<dbReference type="PANTHER" id="PTHR17630:SF44">
    <property type="entry name" value="PROTEIN AIM2"/>
    <property type="match status" value="1"/>
</dbReference>
<dbReference type="OrthoDB" id="17560at2759"/>
<dbReference type="GO" id="GO:0016787">
    <property type="term" value="F:hydrolase activity"/>
    <property type="evidence" value="ECO:0007669"/>
    <property type="project" value="UniProtKB-KW"/>
</dbReference>
<dbReference type="AlphaFoldDB" id="A0A9W7W1V0"/>
<evidence type="ECO:0000259" key="1">
    <source>
        <dbReference type="Pfam" id="PF01738"/>
    </source>
</evidence>
<gene>
    <name evidence="2" type="ORF">Tdes44962_MAKER03054</name>
</gene>
<name>A0A9W7W1V0_9PEZI</name>
<reference evidence="2 3" key="2">
    <citation type="journal article" date="2021" name="Curr. Genet.">
        <title>Genetic response to nitrogen starvation in the aggressive Eucalyptus foliar pathogen Teratosphaeria destructans.</title>
        <authorList>
            <person name="Havenga M."/>
            <person name="Wingfield B.D."/>
            <person name="Wingfield M.J."/>
            <person name="Dreyer L.L."/>
            <person name="Roets F."/>
            <person name="Aylward J."/>
        </authorList>
    </citation>
    <scope>NUCLEOTIDE SEQUENCE [LARGE SCALE GENOMIC DNA]</scope>
    <source>
        <strain evidence="2">CMW44962</strain>
    </source>
</reference>
<organism evidence="2 3">
    <name type="scientific">Teratosphaeria destructans</name>
    <dbReference type="NCBI Taxonomy" id="418781"/>
    <lineage>
        <taxon>Eukaryota</taxon>
        <taxon>Fungi</taxon>
        <taxon>Dikarya</taxon>
        <taxon>Ascomycota</taxon>
        <taxon>Pezizomycotina</taxon>
        <taxon>Dothideomycetes</taxon>
        <taxon>Dothideomycetidae</taxon>
        <taxon>Mycosphaerellales</taxon>
        <taxon>Teratosphaeriaceae</taxon>
        <taxon>Teratosphaeria</taxon>
    </lineage>
</organism>
<dbReference type="Pfam" id="PF01738">
    <property type="entry name" value="DLH"/>
    <property type="match status" value="1"/>
</dbReference>
<reference evidence="2 3" key="1">
    <citation type="journal article" date="2018" name="IMA Fungus">
        <title>IMA Genome-F 10: Nine draft genome sequences of Claviceps purpurea s.lat., including C. arundinis, C. humidiphila, and C. cf. spartinae, pseudomolecules for the pitch canker pathogen Fusarium circinatum, draft genome of Davidsoniella eucalypti, Grosmannia galeiformis, Quambalaria eucalypti, and Teratosphaeria destructans.</title>
        <authorList>
            <person name="Wingfield B.D."/>
            <person name="Liu M."/>
            <person name="Nguyen H.D."/>
            <person name="Lane F.A."/>
            <person name="Morgan S.W."/>
            <person name="De Vos L."/>
            <person name="Wilken P.M."/>
            <person name="Duong T.A."/>
            <person name="Aylward J."/>
            <person name="Coetzee M.P."/>
            <person name="Dadej K."/>
            <person name="De Beer Z.W."/>
            <person name="Findlay W."/>
            <person name="Havenga M."/>
            <person name="Kolarik M."/>
            <person name="Menzies J.G."/>
            <person name="Naidoo K."/>
            <person name="Pochopski O."/>
            <person name="Shoukouhi P."/>
            <person name="Santana Q.C."/>
            <person name="Seifert K.A."/>
            <person name="Soal N."/>
            <person name="Steenkamp E.T."/>
            <person name="Tatham C.T."/>
            <person name="van der Nest M.A."/>
            <person name="Wingfield M.J."/>
        </authorList>
    </citation>
    <scope>NUCLEOTIDE SEQUENCE [LARGE SCALE GENOMIC DNA]</scope>
    <source>
        <strain evidence="2">CMW44962</strain>
    </source>
</reference>
<evidence type="ECO:0000313" key="3">
    <source>
        <dbReference type="Proteomes" id="UP001138500"/>
    </source>
</evidence>
<dbReference type="EMBL" id="RIBY02001901">
    <property type="protein sequence ID" value="KAH9827243.1"/>
    <property type="molecule type" value="Genomic_DNA"/>
</dbReference>
<accession>A0A9W7W1V0</accession>
<dbReference type="SUPFAM" id="SSF53474">
    <property type="entry name" value="alpha/beta-Hydrolases"/>
    <property type="match status" value="1"/>
</dbReference>